<gene>
    <name evidence="2" type="ORF">METZ01_LOCUS223888</name>
</gene>
<dbReference type="Pfam" id="PF01370">
    <property type="entry name" value="Epimerase"/>
    <property type="match status" value="1"/>
</dbReference>
<evidence type="ECO:0000313" key="2">
    <source>
        <dbReference type="EMBL" id="SVB71034.1"/>
    </source>
</evidence>
<dbReference type="InterPro" id="IPR001509">
    <property type="entry name" value="Epimerase_deHydtase"/>
</dbReference>
<protein>
    <recommendedName>
        <fullName evidence="1">NAD-dependent epimerase/dehydratase domain-containing protein</fullName>
    </recommendedName>
</protein>
<dbReference type="SUPFAM" id="SSF51735">
    <property type="entry name" value="NAD(P)-binding Rossmann-fold domains"/>
    <property type="match status" value="1"/>
</dbReference>
<dbReference type="Gene3D" id="3.40.50.720">
    <property type="entry name" value="NAD(P)-binding Rossmann-like Domain"/>
    <property type="match status" value="1"/>
</dbReference>
<organism evidence="2">
    <name type="scientific">marine metagenome</name>
    <dbReference type="NCBI Taxonomy" id="408172"/>
    <lineage>
        <taxon>unclassified sequences</taxon>
        <taxon>metagenomes</taxon>
        <taxon>ecological metagenomes</taxon>
    </lineage>
</organism>
<accession>A0A382G8V2</accession>
<proteinExistence type="predicted"/>
<feature type="domain" description="NAD-dependent epimerase/dehydratase" evidence="1">
    <location>
        <begin position="27"/>
        <end position="144"/>
    </location>
</feature>
<sequence>VVKELERCSDYSLRITDVKPPDRSPHETMTVDVSDLDQVRRAAEGCDVIVNCAVLRPHRQVAWDVNTMGTYNAMRVAVDMGHERLINTGPHFTITGEPYDTYDFGIVEEVPAHAGTNLYALSKSAGQEICQIFTEQYPIHVLCMLFLSFRSTNPEDPGFGGQRHGLNPFSVTFPDAARAIRCSLEADVGKLPSRNEVFFVTADLPHGKYSNDKAQRLLGWRPQDSLEIFYRRSLQP</sequence>
<name>A0A382G8V2_9ZZZZ</name>
<dbReference type="InterPro" id="IPR036291">
    <property type="entry name" value="NAD(P)-bd_dom_sf"/>
</dbReference>
<dbReference type="EMBL" id="UINC01053926">
    <property type="protein sequence ID" value="SVB71034.1"/>
    <property type="molecule type" value="Genomic_DNA"/>
</dbReference>
<evidence type="ECO:0000259" key="1">
    <source>
        <dbReference type="Pfam" id="PF01370"/>
    </source>
</evidence>
<dbReference type="AlphaFoldDB" id="A0A382G8V2"/>
<feature type="non-terminal residue" evidence="2">
    <location>
        <position position="1"/>
    </location>
</feature>
<reference evidence="2" key="1">
    <citation type="submission" date="2018-05" db="EMBL/GenBank/DDBJ databases">
        <authorList>
            <person name="Lanie J.A."/>
            <person name="Ng W.-L."/>
            <person name="Kazmierczak K.M."/>
            <person name="Andrzejewski T.M."/>
            <person name="Davidsen T.M."/>
            <person name="Wayne K.J."/>
            <person name="Tettelin H."/>
            <person name="Glass J.I."/>
            <person name="Rusch D."/>
            <person name="Podicherti R."/>
            <person name="Tsui H.-C.T."/>
            <person name="Winkler M.E."/>
        </authorList>
    </citation>
    <scope>NUCLEOTIDE SEQUENCE</scope>
</reference>